<evidence type="ECO:0008006" key="3">
    <source>
        <dbReference type="Google" id="ProtNLM"/>
    </source>
</evidence>
<dbReference type="AlphaFoldDB" id="A0A6L9TXK4"/>
<gene>
    <name evidence="1" type="ORF">GR212_00645</name>
</gene>
<evidence type="ECO:0000313" key="1">
    <source>
        <dbReference type="EMBL" id="NEI68063.1"/>
    </source>
</evidence>
<name>A0A6L9TXK4_9HYPH</name>
<proteinExistence type="predicted"/>
<sequence length="101" mass="11472">MNVKTEITLSERHLRLAEKMVEEGAFPSISSLVEAAIEQVDQIRHLHDVSTDAVSGMADEIQRRMELPKDQWIPLKGDTLFDDVRTLIRRKMDEKQNGVGG</sequence>
<organism evidence="1 2">
    <name type="scientific">Rhizobium lusitanum</name>
    <dbReference type="NCBI Taxonomy" id="293958"/>
    <lineage>
        <taxon>Bacteria</taxon>
        <taxon>Pseudomonadati</taxon>
        <taxon>Pseudomonadota</taxon>
        <taxon>Alphaproteobacteria</taxon>
        <taxon>Hyphomicrobiales</taxon>
        <taxon>Rhizobiaceae</taxon>
        <taxon>Rhizobium/Agrobacterium group</taxon>
        <taxon>Rhizobium</taxon>
    </lineage>
</organism>
<protein>
    <recommendedName>
        <fullName evidence="3">Type II toxin-antitoxin system ParD family antitoxin</fullName>
    </recommendedName>
</protein>
<dbReference type="EMBL" id="WUEY01000001">
    <property type="protein sequence ID" value="NEI68063.1"/>
    <property type="molecule type" value="Genomic_DNA"/>
</dbReference>
<accession>A0A6L9TXK4</accession>
<evidence type="ECO:0000313" key="2">
    <source>
        <dbReference type="Proteomes" id="UP000483035"/>
    </source>
</evidence>
<reference evidence="1 2" key="1">
    <citation type="submission" date="2019-12" db="EMBL/GenBank/DDBJ databases">
        <title>Rhizobium genotypes associated with high levels of biological nitrogen fixation by grain legumes in a temperate-maritime cropping system.</title>
        <authorList>
            <person name="Maluk M."/>
            <person name="Francesc Ferrando Molina F."/>
            <person name="Lopez Del Egido L."/>
            <person name="Lafos M."/>
            <person name="Langarica-Fuentes A."/>
            <person name="Gebre Yohannes G."/>
            <person name="Young M.W."/>
            <person name="Martin P."/>
            <person name="Gantlett R."/>
            <person name="Kenicer G."/>
            <person name="Hawes C."/>
            <person name="Begg G.S."/>
            <person name="Quilliam R.S."/>
            <person name="Squire G.R."/>
            <person name="Poole P.S."/>
            <person name="Young P.W."/>
            <person name="Iannetta P.M."/>
            <person name="James E.K."/>
        </authorList>
    </citation>
    <scope>NUCLEOTIDE SEQUENCE [LARGE SCALE GENOMIC DNA]</scope>
    <source>
        <strain evidence="1 2">JHI1118</strain>
    </source>
</reference>
<comment type="caution">
    <text evidence="1">The sequence shown here is derived from an EMBL/GenBank/DDBJ whole genome shotgun (WGS) entry which is preliminary data.</text>
</comment>
<dbReference type="Proteomes" id="UP000483035">
    <property type="component" value="Unassembled WGS sequence"/>
</dbReference>